<dbReference type="GO" id="GO:0008840">
    <property type="term" value="F:4-hydroxy-tetrahydrodipicolinate synthase activity"/>
    <property type="evidence" value="ECO:0007669"/>
    <property type="project" value="TreeGrafter"/>
</dbReference>
<evidence type="ECO:0000256" key="4">
    <source>
        <dbReference type="PIRNR" id="PIRNR001365"/>
    </source>
</evidence>
<dbReference type="PANTHER" id="PTHR12128:SF66">
    <property type="entry name" value="4-HYDROXY-2-OXOGLUTARATE ALDOLASE, MITOCHONDRIAL"/>
    <property type="match status" value="1"/>
</dbReference>
<name>A0A0M8K8N1_9CHLR</name>
<evidence type="ECO:0000256" key="6">
    <source>
        <dbReference type="PIRSR" id="PIRSR001365-2"/>
    </source>
</evidence>
<dbReference type="SMART" id="SM01130">
    <property type="entry name" value="DHDPS"/>
    <property type="match status" value="1"/>
</dbReference>
<feature type="binding site" evidence="6">
    <location>
        <position position="214"/>
    </location>
    <ligand>
        <name>pyruvate</name>
        <dbReference type="ChEBI" id="CHEBI:15361"/>
    </ligand>
</feature>
<evidence type="ECO:0000256" key="2">
    <source>
        <dbReference type="ARBA" id="ARBA00023239"/>
    </source>
</evidence>
<dbReference type="FunCoup" id="A0A0M8K8N1">
    <property type="interactions" value="281"/>
</dbReference>
<dbReference type="PIRSF" id="PIRSF001365">
    <property type="entry name" value="DHDPS"/>
    <property type="match status" value="1"/>
</dbReference>
<protein>
    <submittedName>
        <fullName evidence="7">4-hydroxy-2-oxoglutarate aldolase</fullName>
        <ecNumber evidence="7">4.1.3.16</ecNumber>
    </submittedName>
</protein>
<dbReference type="AlphaFoldDB" id="A0A0M8K8N1"/>
<feature type="binding site" evidence="6">
    <location>
        <position position="53"/>
    </location>
    <ligand>
        <name>pyruvate</name>
        <dbReference type="ChEBI" id="CHEBI:15361"/>
    </ligand>
</feature>
<organism evidence="7 8">
    <name type="scientific">Ardenticatena maritima</name>
    <dbReference type="NCBI Taxonomy" id="872965"/>
    <lineage>
        <taxon>Bacteria</taxon>
        <taxon>Bacillati</taxon>
        <taxon>Chloroflexota</taxon>
        <taxon>Ardenticatenia</taxon>
        <taxon>Ardenticatenales</taxon>
        <taxon>Ardenticatenaceae</taxon>
        <taxon>Ardenticatena</taxon>
    </lineage>
</organism>
<dbReference type="GO" id="GO:0044281">
    <property type="term" value="P:small molecule metabolic process"/>
    <property type="evidence" value="ECO:0007669"/>
    <property type="project" value="UniProtKB-ARBA"/>
</dbReference>
<dbReference type="Gene3D" id="3.20.20.70">
    <property type="entry name" value="Aldolase class I"/>
    <property type="match status" value="1"/>
</dbReference>
<dbReference type="InParanoid" id="A0A0M8K8N1"/>
<reference evidence="8" key="1">
    <citation type="submission" date="2015-08" db="EMBL/GenBank/DDBJ databases">
        <title>Draft Genome Sequence of a Heterotrophic Facultative Anaerobic Bacterium Ardenticatena maritima Strain 110S.</title>
        <authorList>
            <person name="Kawaichi S."/>
            <person name="Yoshida T."/>
            <person name="Sako Y."/>
            <person name="Nakamura R."/>
        </authorList>
    </citation>
    <scope>NUCLEOTIDE SEQUENCE [LARGE SCALE GENOMIC DNA]</scope>
    <source>
        <strain evidence="8">110S</strain>
    </source>
</reference>
<feature type="active site" description="Schiff-base intermediate with substrate" evidence="5">
    <location>
        <position position="171"/>
    </location>
</feature>
<dbReference type="InterPro" id="IPR002220">
    <property type="entry name" value="DapA-like"/>
</dbReference>
<evidence type="ECO:0000256" key="3">
    <source>
        <dbReference type="ARBA" id="ARBA00023270"/>
    </source>
</evidence>
<dbReference type="Proteomes" id="UP000037784">
    <property type="component" value="Unassembled WGS sequence"/>
</dbReference>
<dbReference type="RefSeq" id="WP_054492629.1">
    <property type="nucleotide sequence ID" value="NZ_BBZA01000077.1"/>
</dbReference>
<dbReference type="EC" id="4.1.3.16" evidence="7"/>
<gene>
    <name evidence="7" type="ORF">ARMA_1152</name>
</gene>
<dbReference type="STRING" id="872965.SE16_01975"/>
<keyword evidence="3" id="KW-0704">Schiff base</keyword>
<dbReference type="GO" id="GO:0008700">
    <property type="term" value="F:(R,S)-4-hydroxy-2-oxoglutarate aldolase activity"/>
    <property type="evidence" value="ECO:0007669"/>
    <property type="project" value="UniProtKB-EC"/>
</dbReference>
<evidence type="ECO:0000256" key="1">
    <source>
        <dbReference type="ARBA" id="ARBA00007592"/>
    </source>
</evidence>
<accession>A0A0M8K8N1</accession>
<dbReference type="PROSITE" id="PS00666">
    <property type="entry name" value="DHDPS_2"/>
    <property type="match status" value="1"/>
</dbReference>
<dbReference type="PRINTS" id="PR00146">
    <property type="entry name" value="DHPICSNTHASE"/>
</dbReference>
<keyword evidence="2 4" id="KW-0456">Lyase</keyword>
<evidence type="ECO:0000313" key="8">
    <source>
        <dbReference type="Proteomes" id="UP000037784"/>
    </source>
</evidence>
<dbReference type="InterPro" id="IPR020625">
    <property type="entry name" value="Schiff_base-form_aldolases_AS"/>
</dbReference>
<dbReference type="EMBL" id="BBZA01000077">
    <property type="protein sequence ID" value="GAP62729.1"/>
    <property type="molecule type" value="Genomic_DNA"/>
</dbReference>
<dbReference type="InterPro" id="IPR013785">
    <property type="entry name" value="Aldolase_TIM"/>
</dbReference>
<dbReference type="PANTHER" id="PTHR12128">
    <property type="entry name" value="DIHYDRODIPICOLINATE SYNTHASE"/>
    <property type="match status" value="1"/>
</dbReference>
<evidence type="ECO:0000256" key="5">
    <source>
        <dbReference type="PIRSR" id="PIRSR001365-1"/>
    </source>
</evidence>
<proteinExistence type="inferred from homology"/>
<dbReference type="OrthoDB" id="9782828at2"/>
<evidence type="ECO:0000313" key="7">
    <source>
        <dbReference type="EMBL" id="GAP62729.1"/>
    </source>
</evidence>
<comment type="caution">
    <text evidence="7">The sequence shown here is derived from an EMBL/GenBank/DDBJ whole genome shotgun (WGS) entry which is preliminary data.</text>
</comment>
<keyword evidence="8" id="KW-1185">Reference proteome</keyword>
<sequence length="299" mass="31167">MNREDVLRALQGVIPAVVTPMLENGTLDIDGFEANLHAWNSLGLTGYLVLGSTGETPLLTEFEQGMLVQIARRTVPHDRLLLVGTGRNSTAATIEATLRAAEAGADAVLVVAPTYYTPQYTQSALRRHYEAVADASPVPVLLYNIPQFTHITLSPALVADLATHPNIVGIKDSSGAPASLLAIRRATPPTFRILNGSAVYALGALLDGAADGLILALANIAPETCVALFNAARAGRIEEARRFHSALLALNEALAGTGIGGIKAGVEARGWAAGPSRPPLSPVDEAQRARIAAAVAALP</sequence>
<feature type="active site" description="Proton donor/acceptor" evidence="5">
    <location>
        <position position="143"/>
    </location>
</feature>
<dbReference type="SUPFAM" id="SSF51569">
    <property type="entry name" value="Aldolase"/>
    <property type="match status" value="1"/>
</dbReference>
<dbReference type="CDD" id="cd00408">
    <property type="entry name" value="DHDPS-like"/>
    <property type="match status" value="1"/>
</dbReference>
<comment type="similarity">
    <text evidence="1 4">Belongs to the DapA family.</text>
</comment>
<dbReference type="Pfam" id="PF00701">
    <property type="entry name" value="DHDPS"/>
    <property type="match status" value="1"/>
</dbReference>